<keyword evidence="1" id="KW-0479">Metal-binding</keyword>
<feature type="compositionally biased region" description="Basic and acidic residues" evidence="6">
    <location>
        <begin position="469"/>
        <end position="481"/>
    </location>
</feature>
<feature type="region of interest" description="Disordered" evidence="6">
    <location>
        <begin position="1"/>
        <end position="34"/>
    </location>
</feature>
<keyword evidence="2" id="KW-0677">Repeat</keyword>
<dbReference type="Gene3D" id="3.30.160.60">
    <property type="entry name" value="Classic Zinc Finger"/>
    <property type="match status" value="2"/>
</dbReference>
<evidence type="ECO:0000256" key="2">
    <source>
        <dbReference type="ARBA" id="ARBA00022737"/>
    </source>
</evidence>
<dbReference type="Pfam" id="PF12874">
    <property type="entry name" value="zf-met"/>
    <property type="match status" value="1"/>
</dbReference>
<name>A0AAN8RDM1_9PEZI</name>
<feature type="region of interest" description="Disordered" evidence="6">
    <location>
        <begin position="159"/>
        <end position="189"/>
    </location>
</feature>
<evidence type="ECO:0000256" key="6">
    <source>
        <dbReference type="SAM" id="MobiDB-lite"/>
    </source>
</evidence>
<dbReference type="SUPFAM" id="SSF57667">
    <property type="entry name" value="beta-beta-alpha zinc fingers"/>
    <property type="match status" value="1"/>
</dbReference>
<dbReference type="PANTHER" id="PTHR24409:SF295">
    <property type="entry name" value="AZ2-RELATED"/>
    <property type="match status" value="1"/>
</dbReference>
<proteinExistence type="predicted"/>
<protein>
    <recommendedName>
        <fullName evidence="7">C2H2-type domain-containing protein</fullName>
    </recommendedName>
</protein>
<dbReference type="Pfam" id="PF00096">
    <property type="entry name" value="zf-C2H2"/>
    <property type="match status" value="1"/>
</dbReference>
<gene>
    <name evidence="8" type="ORF">TWF718_007134</name>
</gene>
<comment type="caution">
    <text evidence="8">The sequence shown here is derived from an EMBL/GenBank/DDBJ whole genome shotgun (WGS) entry which is preliminary data.</text>
</comment>
<dbReference type="GO" id="GO:0008270">
    <property type="term" value="F:zinc ion binding"/>
    <property type="evidence" value="ECO:0007669"/>
    <property type="project" value="UniProtKB-KW"/>
</dbReference>
<feature type="region of interest" description="Disordered" evidence="6">
    <location>
        <begin position="435"/>
        <end position="502"/>
    </location>
</feature>
<dbReference type="GO" id="GO:0000981">
    <property type="term" value="F:DNA-binding transcription factor activity, RNA polymerase II-specific"/>
    <property type="evidence" value="ECO:0007669"/>
    <property type="project" value="TreeGrafter"/>
</dbReference>
<dbReference type="SMART" id="SM00355">
    <property type="entry name" value="ZnF_C2H2"/>
    <property type="match status" value="6"/>
</dbReference>
<feature type="domain" description="C2H2-type" evidence="7">
    <location>
        <begin position="233"/>
        <end position="264"/>
    </location>
</feature>
<dbReference type="InterPro" id="IPR036236">
    <property type="entry name" value="Znf_C2H2_sf"/>
</dbReference>
<dbReference type="Proteomes" id="UP001313282">
    <property type="component" value="Unassembled WGS sequence"/>
</dbReference>
<keyword evidence="9" id="KW-1185">Reference proteome</keyword>
<dbReference type="GO" id="GO:0005634">
    <property type="term" value="C:nucleus"/>
    <property type="evidence" value="ECO:0007669"/>
    <property type="project" value="TreeGrafter"/>
</dbReference>
<evidence type="ECO:0000256" key="1">
    <source>
        <dbReference type="ARBA" id="ARBA00022723"/>
    </source>
</evidence>
<dbReference type="GO" id="GO:0000977">
    <property type="term" value="F:RNA polymerase II transcription regulatory region sequence-specific DNA binding"/>
    <property type="evidence" value="ECO:0007669"/>
    <property type="project" value="TreeGrafter"/>
</dbReference>
<feature type="compositionally biased region" description="Basic and acidic residues" evidence="6">
    <location>
        <begin position="159"/>
        <end position="171"/>
    </location>
</feature>
<feature type="region of interest" description="Disordered" evidence="6">
    <location>
        <begin position="330"/>
        <end position="361"/>
    </location>
</feature>
<evidence type="ECO:0000313" key="9">
    <source>
        <dbReference type="Proteomes" id="UP001313282"/>
    </source>
</evidence>
<dbReference type="EMBL" id="JAVHNR010000004">
    <property type="protein sequence ID" value="KAK6345207.1"/>
    <property type="molecule type" value="Genomic_DNA"/>
</dbReference>
<organism evidence="8 9">
    <name type="scientific">Orbilia javanica</name>
    <dbReference type="NCBI Taxonomy" id="47235"/>
    <lineage>
        <taxon>Eukaryota</taxon>
        <taxon>Fungi</taxon>
        <taxon>Dikarya</taxon>
        <taxon>Ascomycota</taxon>
        <taxon>Pezizomycotina</taxon>
        <taxon>Orbiliomycetes</taxon>
        <taxon>Orbiliales</taxon>
        <taxon>Orbiliaceae</taxon>
        <taxon>Orbilia</taxon>
    </lineage>
</organism>
<sequence length="502" mass="55999">MAPFRSFDDSDDDSDDGIITVVSSQVPGPQDEEEYPCNQCPDSRRPVFRSHAELVKHKIQAEHHYCKKCDQEFDCRDDLEMHVLRSNRHITCFVCVKEFRSESGLQFHTQQAHQTSAGGICPQCHENFNTQAGLLQHIEGNLCPGGLRRSDIYEAVEDHQRQTNEELRDRSTNTTQRGTERPAPTKDENPAVELVNSFSHFKIFDQRAAANARPEDQVIEIDMNWWDKERRHFKCPFRNCGKKYKRSDAFQQHLNSDAHIAKNFICPGCKKRFPSSSAMLQHVESGMCRINQMSEYDRVKGGLTLSVDQSRLSQSLATMSYRSETLSTIGGGAPSDLGDNSNAMGARNKANSSEMPNTFGPRPTAAYSVMSERFPLAGTKPERGGNLQRPFSNIARSEASSTIGGKPDNVSTVGTDHNQFAEGQLQQLRHAWSIPDQQGEGGNPVNPKSSKGKGKAKANYSSSQASDAINKRNAAENRRPGDGMSYSFENDSEDERTISTVI</sequence>
<dbReference type="InterPro" id="IPR013087">
    <property type="entry name" value="Znf_C2H2_type"/>
</dbReference>
<evidence type="ECO:0000313" key="8">
    <source>
        <dbReference type="EMBL" id="KAK6345207.1"/>
    </source>
</evidence>
<evidence type="ECO:0000256" key="5">
    <source>
        <dbReference type="PROSITE-ProRule" id="PRU00042"/>
    </source>
</evidence>
<evidence type="ECO:0000259" key="7">
    <source>
        <dbReference type="PROSITE" id="PS50157"/>
    </source>
</evidence>
<keyword evidence="4" id="KW-0862">Zinc</keyword>
<dbReference type="PROSITE" id="PS00028">
    <property type="entry name" value="ZINC_FINGER_C2H2_1"/>
    <property type="match status" value="2"/>
</dbReference>
<accession>A0AAN8RDM1</accession>
<feature type="compositionally biased region" description="Polar residues" evidence="6">
    <location>
        <begin position="338"/>
        <end position="356"/>
    </location>
</feature>
<feature type="compositionally biased region" description="Basic and acidic residues" evidence="6">
    <location>
        <begin position="178"/>
        <end position="189"/>
    </location>
</feature>
<dbReference type="AlphaFoldDB" id="A0AAN8RDM1"/>
<dbReference type="PROSITE" id="PS50157">
    <property type="entry name" value="ZINC_FINGER_C2H2_2"/>
    <property type="match status" value="1"/>
</dbReference>
<dbReference type="PANTHER" id="PTHR24409">
    <property type="entry name" value="ZINC FINGER PROTEIN 142"/>
    <property type="match status" value="1"/>
</dbReference>
<evidence type="ECO:0000256" key="3">
    <source>
        <dbReference type="ARBA" id="ARBA00022771"/>
    </source>
</evidence>
<keyword evidence="3 5" id="KW-0863">Zinc-finger</keyword>
<evidence type="ECO:0000256" key="4">
    <source>
        <dbReference type="ARBA" id="ARBA00022833"/>
    </source>
</evidence>
<reference evidence="8 9" key="1">
    <citation type="submission" date="2019-10" db="EMBL/GenBank/DDBJ databases">
        <authorList>
            <person name="Palmer J.M."/>
        </authorList>
    </citation>
    <scope>NUCLEOTIDE SEQUENCE [LARGE SCALE GENOMIC DNA]</scope>
    <source>
        <strain evidence="8 9">TWF718</strain>
    </source>
</reference>